<keyword evidence="2" id="KW-1185">Reference proteome</keyword>
<accession>A0ABR7UW33</accession>
<name>A0ABR7UW33_9FLAO</name>
<sequence>MSTAPENSRNNFPKRRAQSVSFRGLSAFTNNLEKFFFSEISIRNIATNDNQVRLIIDLTCDLNLIEMIMHSYKGTWGTFSECKYPFAHELAILEQYNNISFDVEEFTINLKDTSIIINKIYEQSISTHLDCVIRNLEKHYVQLTKGNVEIPYEIFVAVFEDDILTPELVSNQTKKTHNYASYWALYFESEQDAVIYDLKNNRFIYEDLHMINE</sequence>
<organism evidence="1 2">
    <name type="scientific">Maribacter aquimaris</name>
    <dbReference type="NCBI Taxonomy" id="2737171"/>
    <lineage>
        <taxon>Bacteria</taxon>
        <taxon>Pseudomonadati</taxon>
        <taxon>Bacteroidota</taxon>
        <taxon>Flavobacteriia</taxon>
        <taxon>Flavobacteriales</taxon>
        <taxon>Flavobacteriaceae</taxon>
        <taxon>Maribacter</taxon>
    </lineage>
</organism>
<comment type="caution">
    <text evidence="1">The sequence shown here is derived from an EMBL/GenBank/DDBJ whole genome shotgun (WGS) entry which is preliminary data.</text>
</comment>
<protein>
    <submittedName>
        <fullName evidence="1">Uncharacterized protein</fullName>
    </submittedName>
</protein>
<dbReference type="Proteomes" id="UP001166021">
    <property type="component" value="Unassembled WGS sequence"/>
</dbReference>
<gene>
    <name evidence="1" type="ORF">HPE56_01810</name>
</gene>
<proteinExistence type="predicted"/>
<evidence type="ECO:0000313" key="2">
    <source>
        <dbReference type="Proteomes" id="UP001166021"/>
    </source>
</evidence>
<dbReference type="RefSeq" id="WP_188242056.1">
    <property type="nucleotide sequence ID" value="NZ_JABTCF010000001.1"/>
</dbReference>
<evidence type="ECO:0000313" key="1">
    <source>
        <dbReference type="EMBL" id="MBD0776513.1"/>
    </source>
</evidence>
<dbReference type="EMBL" id="JABTCF010000001">
    <property type="protein sequence ID" value="MBD0776513.1"/>
    <property type="molecule type" value="Genomic_DNA"/>
</dbReference>
<reference evidence="1" key="1">
    <citation type="submission" date="2020-05" db="EMBL/GenBank/DDBJ databases">
        <title>The draft genome sequence of Maribacter sp. ANRC-HE7.</title>
        <authorList>
            <person name="Mu L."/>
        </authorList>
    </citation>
    <scope>NUCLEOTIDE SEQUENCE</scope>
    <source>
        <strain evidence="1">ANRC-HE7</strain>
    </source>
</reference>